<reference evidence="6 7" key="1">
    <citation type="submission" date="2019-11" db="EMBL/GenBank/DDBJ databases">
        <authorList>
            <person name="Cao P."/>
        </authorList>
    </citation>
    <scope>NUCLEOTIDE SEQUENCE [LARGE SCALE GENOMIC DNA]</scope>
    <source>
        <strain evidence="6 7">NEAU-AAG5</strain>
    </source>
</reference>
<feature type="compositionally biased region" description="Low complexity" evidence="3">
    <location>
        <begin position="250"/>
        <end position="260"/>
    </location>
</feature>
<feature type="region of interest" description="Disordered" evidence="3">
    <location>
        <begin position="222"/>
        <end position="327"/>
    </location>
</feature>
<evidence type="ECO:0000256" key="4">
    <source>
        <dbReference type="SAM" id="Phobius"/>
    </source>
</evidence>
<evidence type="ECO:0000256" key="1">
    <source>
        <dbReference type="ARBA" id="ARBA00005820"/>
    </source>
</evidence>
<feature type="compositionally biased region" description="Low complexity" evidence="3">
    <location>
        <begin position="137"/>
        <end position="146"/>
    </location>
</feature>
<keyword evidence="7" id="KW-1185">Reference proteome</keyword>
<dbReference type="Pfam" id="PF03704">
    <property type="entry name" value="BTAD"/>
    <property type="match status" value="1"/>
</dbReference>
<keyword evidence="4" id="KW-1133">Transmembrane helix</keyword>
<dbReference type="GO" id="GO:0006355">
    <property type="term" value="P:regulation of DNA-templated transcription"/>
    <property type="evidence" value="ECO:0007669"/>
    <property type="project" value="InterPro"/>
</dbReference>
<dbReference type="InterPro" id="IPR005158">
    <property type="entry name" value="BTAD"/>
</dbReference>
<feature type="region of interest" description="Disordered" evidence="3">
    <location>
        <begin position="137"/>
        <end position="185"/>
    </location>
</feature>
<dbReference type="AlphaFoldDB" id="A0A7K1KT65"/>
<comment type="similarity">
    <text evidence="1">Belongs to the AfsR/DnrI/RedD regulatory family.</text>
</comment>
<organism evidence="6 7">
    <name type="scientific">Actinomadura litoris</name>
    <dbReference type="NCBI Taxonomy" id="2678616"/>
    <lineage>
        <taxon>Bacteria</taxon>
        <taxon>Bacillati</taxon>
        <taxon>Actinomycetota</taxon>
        <taxon>Actinomycetes</taxon>
        <taxon>Streptosporangiales</taxon>
        <taxon>Thermomonosporaceae</taxon>
        <taxon>Actinomadura</taxon>
    </lineage>
</organism>
<sequence>MTQLPRTRAAEICRGIAALLLVIVLLVGVPIGLYAVGGSPLPHQIPSWAQITATLMGPDSDQQVFLAAIGLLGWIAWVQFAIAVGTETVCYLAGRPARSLPRPARPLQLLARNLITTATLAFSATATLTTTSASAHTIATAPSAPHEPSPAQDTATKGTADGDGWEPFLGDGTAQHTESREPTWTTRIIHRGDNLWTLARRAYGSGTYYSKIFKASQRLDQPAGVPDLTDPNHLHPGQRVRLPQIRHRSAPSSDSAAIPPAKGPRPSAPVKAPGDDVPARPRPAPKEAASRQVPNPIVAPPRAPSPPAQTPHRTDDQQPSSSITLPSGSTFGLGLAAALSIAVAATRLHRRRRHHPADTVQDTAPAEPPPPPVAKARKAYLDRAFADHDAPVPSDAELLTSDHTTPAPEHTTLGTRNDSPIRLPLAGLSLGLHGDGAHATARAITIELLGKASRDRAQLLLPQPDFDLLFPGSDLTSAASTPPGLTITPTVAAAVAELETELLRRARLLEITDQPDLAALRAADPAEPLPTLLLVASIPEHAAAVNTIAQLGHRHGIGALILNPWSHGTSLHLTEHATVTHAEGPHADTLTGAHLFHLTSDDARAMLAILRSATGTPPSETEDAPPSPRPAQDHAPVPAPRPAPELPTPPRPSGNDQPRPIRLQLLGPVQLHTTNGPITTGLRRSARDLLAYLALHPNGITRAQAISHLWPDHPPAKATSAFNTAVANIRKTLRTATGLREPMFLIHTTGLYRLDAVLIDVDLWHLTTTLSNASRATNAPDRIAALTPAPDLYTGHFASDLTHEWAETHREHLRRRTIDALADLADLLQHDHPERALITLEYAITHDPYGENLYRTIMKLQTHLGHPDAAQRTYQLLASRLTDLDAEPDDQTHQLLTDLQRSPNP</sequence>
<dbReference type="PANTHER" id="PTHR35807">
    <property type="entry name" value="TRANSCRIPTIONAL REGULATOR REDD-RELATED"/>
    <property type="match status" value="1"/>
</dbReference>
<feature type="compositionally biased region" description="Pro residues" evidence="3">
    <location>
        <begin position="637"/>
        <end position="652"/>
    </location>
</feature>
<evidence type="ECO:0000256" key="3">
    <source>
        <dbReference type="SAM" id="MobiDB-lite"/>
    </source>
</evidence>
<dbReference type="Gene3D" id="3.10.350.10">
    <property type="entry name" value="LysM domain"/>
    <property type="match status" value="1"/>
</dbReference>
<dbReference type="InterPro" id="IPR018392">
    <property type="entry name" value="LysM"/>
</dbReference>
<keyword evidence="4" id="KW-0812">Transmembrane</keyword>
<dbReference type="EMBL" id="WOFH01000001">
    <property type="protein sequence ID" value="MUN35381.1"/>
    <property type="molecule type" value="Genomic_DNA"/>
</dbReference>
<feature type="region of interest" description="Disordered" evidence="3">
    <location>
        <begin position="614"/>
        <end position="661"/>
    </location>
</feature>
<dbReference type="InterPro" id="IPR036388">
    <property type="entry name" value="WH-like_DNA-bd_sf"/>
</dbReference>
<dbReference type="InterPro" id="IPR036779">
    <property type="entry name" value="LysM_dom_sf"/>
</dbReference>
<comment type="caution">
    <text evidence="6">The sequence shown here is derived from an EMBL/GenBank/DDBJ whole genome shotgun (WGS) entry which is preliminary data.</text>
</comment>
<dbReference type="Gene3D" id="3.40.50.300">
    <property type="entry name" value="P-loop containing nucleotide triphosphate hydrolases"/>
    <property type="match status" value="1"/>
</dbReference>
<feature type="transmembrane region" description="Helical" evidence="4">
    <location>
        <begin position="323"/>
        <end position="345"/>
    </location>
</feature>
<feature type="region of interest" description="Disordered" evidence="3">
    <location>
        <begin position="349"/>
        <end position="374"/>
    </location>
</feature>
<evidence type="ECO:0000259" key="5">
    <source>
        <dbReference type="PROSITE" id="PS51782"/>
    </source>
</evidence>
<dbReference type="InterPro" id="IPR016032">
    <property type="entry name" value="Sig_transdc_resp-reg_C-effctor"/>
</dbReference>
<gene>
    <name evidence="6" type="ORF">GNZ18_02010</name>
</gene>
<keyword evidence="4" id="KW-0472">Membrane</keyword>
<dbReference type="SMART" id="SM00862">
    <property type="entry name" value="Trans_reg_C"/>
    <property type="match status" value="1"/>
</dbReference>
<dbReference type="InterPro" id="IPR027417">
    <property type="entry name" value="P-loop_NTPase"/>
</dbReference>
<dbReference type="PROSITE" id="PS51782">
    <property type="entry name" value="LYSM"/>
    <property type="match status" value="1"/>
</dbReference>
<protein>
    <submittedName>
        <fullName evidence="6">LysM peptidoglycan-binding domain-containing protein</fullName>
    </submittedName>
</protein>
<feature type="compositionally biased region" description="Pro residues" evidence="3">
    <location>
        <begin position="297"/>
        <end position="309"/>
    </location>
</feature>
<dbReference type="InterPro" id="IPR011990">
    <property type="entry name" value="TPR-like_helical_dom_sf"/>
</dbReference>
<feature type="region of interest" description="Disordered" evidence="3">
    <location>
        <begin position="391"/>
        <end position="418"/>
    </location>
</feature>
<feature type="domain" description="LysM" evidence="5">
    <location>
        <begin position="185"/>
        <end position="242"/>
    </location>
</feature>
<dbReference type="GO" id="GO:0000160">
    <property type="term" value="P:phosphorelay signal transduction system"/>
    <property type="evidence" value="ECO:0007669"/>
    <property type="project" value="InterPro"/>
</dbReference>
<dbReference type="Gene3D" id="1.25.40.10">
    <property type="entry name" value="Tetratricopeptide repeat domain"/>
    <property type="match status" value="1"/>
</dbReference>
<dbReference type="GO" id="GO:0003677">
    <property type="term" value="F:DNA binding"/>
    <property type="evidence" value="ECO:0007669"/>
    <property type="project" value="UniProtKB-KW"/>
</dbReference>
<evidence type="ECO:0000313" key="7">
    <source>
        <dbReference type="Proteomes" id="UP000432015"/>
    </source>
</evidence>
<feature type="transmembrane region" description="Helical" evidence="4">
    <location>
        <begin position="64"/>
        <end position="93"/>
    </location>
</feature>
<proteinExistence type="inferred from homology"/>
<feature type="compositionally biased region" description="Polar residues" evidence="3">
    <location>
        <begin position="317"/>
        <end position="327"/>
    </location>
</feature>
<dbReference type="SUPFAM" id="SSF48452">
    <property type="entry name" value="TPR-like"/>
    <property type="match status" value="1"/>
</dbReference>
<name>A0A7K1KT65_9ACTN</name>
<dbReference type="SMART" id="SM01043">
    <property type="entry name" value="BTAD"/>
    <property type="match status" value="1"/>
</dbReference>
<feature type="transmembrane region" description="Helical" evidence="4">
    <location>
        <begin position="12"/>
        <end position="36"/>
    </location>
</feature>
<dbReference type="RefSeq" id="WP_156214336.1">
    <property type="nucleotide sequence ID" value="NZ_WOFH01000001.1"/>
</dbReference>
<dbReference type="Proteomes" id="UP000432015">
    <property type="component" value="Unassembled WGS sequence"/>
</dbReference>
<dbReference type="InterPro" id="IPR001867">
    <property type="entry name" value="OmpR/PhoB-type_DNA-bd"/>
</dbReference>
<evidence type="ECO:0000256" key="2">
    <source>
        <dbReference type="ARBA" id="ARBA00023125"/>
    </source>
</evidence>
<dbReference type="SUPFAM" id="SSF46894">
    <property type="entry name" value="C-terminal effector domain of the bipartite response regulators"/>
    <property type="match status" value="1"/>
</dbReference>
<keyword evidence="2" id="KW-0238">DNA-binding</keyword>
<dbReference type="Gene3D" id="1.10.10.10">
    <property type="entry name" value="Winged helix-like DNA-binding domain superfamily/Winged helix DNA-binding domain"/>
    <property type="match status" value="1"/>
</dbReference>
<dbReference type="InterPro" id="IPR051677">
    <property type="entry name" value="AfsR-DnrI-RedD_regulator"/>
</dbReference>
<feature type="compositionally biased region" description="Basic and acidic residues" evidence="3">
    <location>
        <begin position="273"/>
        <end position="289"/>
    </location>
</feature>
<evidence type="ECO:0000313" key="6">
    <source>
        <dbReference type="EMBL" id="MUN35381.1"/>
    </source>
</evidence>
<accession>A0A7K1KT65</accession>